<evidence type="ECO:0008006" key="9">
    <source>
        <dbReference type="Google" id="ProtNLM"/>
    </source>
</evidence>
<comment type="subcellular location">
    <subcellularLocation>
        <location evidence="1">Membrane</location>
    </subcellularLocation>
</comment>
<organism evidence="7 8">
    <name type="scientific">Megalops atlanticus</name>
    <name type="common">Tarpon</name>
    <name type="synonym">Clupea gigantea</name>
    <dbReference type="NCBI Taxonomy" id="7932"/>
    <lineage>
        <taxon>Eukaryota</taxon>
        <taxon>Metazoa</taxon>
        <taxon>Chordata</taxon>
        <taxon>Craniata</taxon>
        <taxon>Vertebrata</taxon>
        <taxon>Euteleostomi</taxon>
        <taxon>Actinopterygii</taxon>
        <taxon>Neopterygii</taxon>
        <taxon>Teleostei</taxon>
        <taxon>Elopiformes</taxon>
        <taxon>Megalopidae</taxon>
        <taxon>Megalops</taxon>
    </lineage>
</organism>
<evidence type="ECO:0000313" key="8">
    <source>
        <dbReference type="Proteomes" id="UP001046870"/>
    </source>
</evidence>
<proteinExistence type="inferred from homology"/>
<sequence>MDQMRHALVYKYFIYPFLSQNTSDPACISNASDSADWLHKSFGQFSVIVPLSDLLTINKDFAPLEALPLLSPKQTAELVVLSLPGPPQKNLIINTVFDYLLESPEERNVMEFLHYLVMLSAEANIGCGSYKTIFNRLQQALSSVPTTLIFTVISSTESLMRVAPPDCMPVVFSGECDVTPVNETKICAGVDSTTLQSKIRDGSIAAICSFSIEEYACSSVIGLTANHLVTLLKCNLQSNVSFSKETWKLFLSKVSGILDESLDLYSNMTASSSNPSTSHILDVIGEIRIDSFSTVQLRDINFIKAWFQIKLNPFLPSVSKEFLSCLSTKNFSCETFQAVVEILGHHYAAMDRQRQILVYTDFIDIFLSQNNTSDPGCVSSTHGSAEWLGRNFGKFASFASFMDFQRLYRNFAVMDALSVLTVNQLAEVASTPEQLKVPEDVNKLMSHVPDTNLAGFFDVFSPAIQGHESQFPSLVRGTMLQQVFNRGNLSDPSVSDTAVLVWFQNRLRPLLPNLSRNHVAPYFNIVRQRKCTTSQQAVELLNSVLPTLHSDTQSDIYSNIVTSLKEPAPLRCYTDGSFYVFLKNSFLGFQFPDLTTFLSLMPQSQKSGLINSIPPSDLGDFLRRPNVVDNNAGVCTIFNNYNKAPDFLEAEDVPDDVRRPILPCVWPSALSSDNAAEVDLWFDKRLKLYLKFLTKELISFTQVQNAKCLPFQKMVSALGDNYSYNSDFDRRDVYDTIKMYLSTGTKPKCYNAADPQLNSTAWFVNYISVFITFITLDDLNTFGSPQQLQVFSTNLDNVQLFNHSSIPQNVSSFYTELIYLQDPNFNPLLLPLLFRCGAPGSAFTQLNEDESMVVLHNLTQSCSDLDSQVSAALAGNIESIDANAITTLGSESVGLTTGQITSTSSSVIVTSLPTLSTVRGWNQGQAMAIVQALMKGNFQIDSGEKLQQLGSLVAGVSASTITNIEASQLLQTSKNQVFITNIMTAPQIIQQTFVNQIITVNSQPVTLLENVPDTLATEIPRTHLSGFSQETVVVEKINRKSWKYEQAVLFFDTVANGLSDPNRISTSVLQGFTCTRVQTITKVKVRNLIKACRRGGVNKVVLQESQLTCMYNYIKDDDPGSFLEYPPDMLLYYNYENVPQGSCRGYFTEIGAANFDVLSEALIDNKVTLLDNAKNCLGITGTNISRGNVEVLGNMCCILDGSYIENSDSLILEKLKNCNGLSDTQITSTEKVLLAGNSKYGPPSTWNSQTLKDLDSLPLYMTSTFWSNFSSREIRKFLKSFLKARRKDKTEKKKLKKLFKALTRSLRSKRAAVSECTVGIITQVTISDDAFPFGYDLSQFNICLTATTVKDNLAAISGKIDDDAFQSVILDKLNQAYPTGIPDEQVQVLGSVSRVASADDISKWNVTKIDTLAGLMIPADGEWEPDKSKAIITKYLSTAGNSLGTAELNSIGGTNLCSLDASVLKGINPSSLRNANALTLSNCTTEKKKELFSVANNAFSNRNAISVTAYQLIRTYLGGAPLDYIVRLSTSNVSMDMLTFTSLDENVIMALTHLVTVEQAQNQLMFCMAFYSLWP</sequence>
<dbReference type="InterPro" id="IPR010335">
    <property type="entry name" value="Mesothelin"/>
</dbReference>
<protein>
    <recommendedName>
        <fullName evidence="9">Mesothelin-like protein</fullName>
    </recommendedName>
</protein>
<evidence type="ECO:0000256" key="6">
    <source>
        <dbReference type="ARBA" id="ARBA00023180"/>
    </source>
</evidence>
<keyword evidence="4" id="KW-0130">Cell adhesion</keyword>
<dbReference type="OrthoDB" id="9329195at2759"/>
<dbReference type="InterPro" id="IPR026664">
    <property type="entry name" value="Stereocilin-rel"/>
</dbReference>
<keyword evidence="3" id="KW-0732">Signal</keyword>
<dbReference type="GO" id="GO:0007160">
    <property type="term" value="P:cell-matrix adhesion"/>
    <property type="evidence" value="ECO:0007669"/>
    <property type="project" value="TreeGrafter"/>
</dbReference>
<evidence type="ECO:0000256" key="4">
    <source>
        <dbReference type="ARBA" id="ARBA00022889"/>
    </source>
</evidence>
<keyword evidence="6" id="KW-0325">Glycoprotein</keyword>
<evidence type="ECO:0000313" key="7">
    <source>
        <dbReference type="EMBL" id="KAG7492035.1"/>
    </source>
</evidence>
<evidence type="ECO:0000256" key="3">
    <source>
        <dbReference type="ARBA" id="ARBA00022729"/>
    </source>
</evidence>
<keyword evidence="8" id="KW-1185">Reference proteome</keyword>
<dbReference type="Pfam" id="PF06060">
    <property type="entry name" value="Mesothelin"/>
    <property type="match status" value="1"/>
</dbReference>
<name>A0A9D3QJV1_MEGAT</name>
<dbReference type="PANTHER" id="PTHR23412">
    <property type="entry name" value="STEREOCILIN RELATED"/>
    <property type="match status" value="1"/>
</dbReference>
<accession>A0A9D3QJV1</accession>
<gene>
    <name evidence="7" type="ORF">MATL_G00009900</name>
</gene>
<reference evidence="7" key="1">
    <citation type="submission" date="2021-01" db="EMBL/GenBank/DDBJ databases">
        <authorList>
            <person name="Zahm M."/>
            <person name="Roques C."/>
            <person name="Cabau C."/>
            <person name="Klopp C."/>
            <person name="Donnadieu C."/>
            <person name="Jouanno E."/>
            <person name="Lampietro C."/>
            <person name="Louis A."/>
            <person name="Herpin A."/>
            <person name="Echchiki A."/>
            <person name="Berthelot C."/>
            <person name="Parey E."/>
            <person name="Roest-Crollius H."/>
            <person name="Braasch I."/>
            <person name="Postlethwait J."/>
            <person name="Bobe J."/>
            <person name="Montfort J."/>
            <person name="Bouchez O."/>
            <person name="Begum T."/>
            <person name="Mejri S."/>
            <person name="Adams A."/>
            <person name="Chen W.-J."/>
            <person name="Guiguen Y."/>
        </authorList>
    </citation>
    <scope>NUCLEOTIDE SEQUENCE</scope>
    <source>
        <strain evidence="7">YG-15Mar2019-1</strain>
        <tissue evidence="7">Brain</tissue>
    </source>
</reference>
<dbReference type="GO" id="GO:0016020">
    <property type="term" value="C:membrane"/>
    <property type="evidence" value="ECO:0007669"/>
    <property type="project" value="UniProtKB-SubCell"/>
</dbReference>
<dbReference type="GO" id="GO:0009986">
    <property type="term" value="C:cell surface"/>
    <property type="evidence" value="ECO:0007669"/>
    <property type="project" value="TreeGrafter"/>
</dbReference>
<comment type="similarity">
    <text evidence="2">Belongs to the mesothelin family.</text>
</comment>
<evidence type="ECO:0000256" key="5">
    <source>
        <dbReference type="ARBA" id="ARBA00023136"/>
    </source>
</evidence>
<keyword evidence="5" id="KW-0472">Membrane</keyword>
<evidence type="ECO:0000256" key="1">
    <source>
        <dbReference type="ARBA" id="ARBA00004370"/>
    </source>
</evidence>
<comment type="caution">
    <text evidence="7">The sequence shown here is derived from an EMBL/GenBank/DDBJ whole genome shotgun (WGS) entry which is preliminary data.</text>
</comment>
<dbReference type="Proteomes" id="UP001046870">
    <property type="component" value="Chromosome 1"/>
</dbReference>
<dbReference type="EMBL" id="JAFDVH010000001">
    <property type="protein sequence ID" value="KAG7492035.1"/>
    <property type="molecule type" value="Genomic_DNA"/>
</dbReference>
<dbReference type="PANTHER" id="PTHR23412:SF6">
    <property type="entry name" value="MESOTHELIN"/>
    <property type="match status" value="1"/>
</dbReference>
<evidence type="ECO:0000256" key="2">
    <source>
        <dbReference type="ARBA" id="ARBA00011016"/>
    </source>
</evidence>